<evidence type="ECO:0000313" key="6">
    <source>
        <dbReference type="EMBL" id="WDE01661.1"/>
    </source>
</evidence>
<reference evidence="6 7" key="2">
    <citation type="journal article" date="2022" name="Mar. Drugs">
        <title>Bioassay-Guided Fractionation Leads to the Detection of Cholic Acid Generated by the Rare Thalassomonas sp.</title>
        <authorList>
            <person name="Pheiffer F."/>
            <person name="Schneider Y.K."/>
            <person name="Hansen E.H."/>
            <person name="Andersen J.H."/>
            <person name="Isaksson J."/>
            <person name="Busche T."/>
            <person name="R C."/>
            <person name="Kalinowski J."/>
            <person name="Zyl L.V."/>
            <person name="Trindade M."/>
        </authorList>
    </citation>
    <scope>NUCLEOTIDE SEQUENCE [LARGE SCALE GENOMIC DNA]</scope>
    <source>
        <strain evidence="6 7">A5K-106</strain>
    </source>
</reference>
<dbReference type="InterPro" id="IPR009057">
    <property type="entry name" value="Homeodomain-like_sf"/>
</dbReference>
<dbReference type="InterPro" id="IPR018060">
    <property type="entry name" value="HTH_AraC"/>
</dbReference>
<dbReference type="SUPFAM" id="SSF46689">
    <property type="entry name" value="Homeodomain-like"/>
    <property type="match status" value="1"/>
</dbReference>
<dbReference type="EMBL" id="CP059735">
    <property type="protein sequence ID" value="WDE01661.1"/>
    <property type="molecule type" value="Genomic_DNA"/>
</dbReference>
<evidence type="ECO:0000259" key="5">
    <source>
        <dbReference type="PROSITE" id="PS01124"/>
    </source>
</evidence>
<feature type="compositionally biased region" description="Basic and acidic residues" evidence="4">
    <location>
        <begin position="285"/>
        <end position="304"/>
    </location>
</feature>
<evidence type="ECO:0000256" key="4">
    <source>
        <dbReference type="SAM" id="MobiDB-lite"/>
    </source>
</evidence>
<dbReference type="GO" id="GO:0003700">
    <property type="term" value="F:DNA-binding transcription factor activity"/>
    <property type="evidence" value="ECO:0007669"/>
    <property type="project" value="InterPro"/>
</dbReference>
<keyword evidence="7" id="KW-1185">Reference proteome</keyword>
<dbReference type="Pfam" id="PF12833">
    <property type="entry name" value="HTH_18"/>
    <property type="match status" value="1"/>
</dbReference>
<evidence type="ECO:0000256" key="1">
    <source>
        <dbReference type="ARBA" id="ARBA00023015"/>
    </source>
</evidence>
<proteinExistence type="predicted"/>
<organism evidence="6 7">
    <name type="scientific">Thalassomonas actiniarum</name>
    <dbReference type="NCBI Taxonomy" id="485447"/>
    <lineage>
        <taxon>Bacteria</taxon>
        <taxon>Pseudomonadati</taxon>
        <taxon>Pseudomonadota</taxon>
        <taxon>Gammaproteobacteria</taxon>
        <taxon>Alteromonadales</taxon>
        <taxon>Colwelliaceae</taxon>
        <taxon>Thalassomonas</taxon>
    </lineage>
</organism>
<dbReference type="PANTHER" id="PTHR43280:SF32">
    <property type="entry name" value="TRANSCRIPTIONAL REGULATORY PROTEIN"/>
    <property type="match status" value="1"/>
</dbReference>
<dbReference type="PRINTS" id="PR00032">
    <property type="entry name" value="HTHARAC"/>
</dbReference>
<dbReference type="Gene3D" id="1.10.10.60">
    <property type="entry name" value="Homeodomain-like"/>
    <property type="match status" value="1"/>
</dbReference>
<accession>A0AAE9YUV5</accession>
<dbReference type="PROSITE" id="PS01124">
    <property type="entry name" value="HTH_ARAC_FAMILY_2"/>
    <property type="match status" value="1"/>
</dbReference>
<evidence type="ECO:0000313" key="7">
    <source>
        <dbReference type="Proteomes" id="UP000032568"/>
    </source>
</evidence>
<protein>
    <submittedName>
        <fullName evidence="6">Helix-turn-helix domain-containing protein</fullName>
    </submittedName>
</protein>
<dbReference type="InterPro" id="IPR037923">
    <property type="entry name" value="HTH-like"/>
</dbReference>
<reference evidence="6 7" key="1">
    <citation type="journal article" date="2015" name="Genome Announc.">
        <title>Draft Genome Sequences of Marine Isolates of Thalassomonas viridans and Thalassomonas actiniarum.</title>
        <authorList>
            <person name="Olonade I."/>
            <person name="van Zyl L.J."/>
            <person name="Trindade M."/>
        </authorList>
    </citation>
    <scope>NUCLEOTIDE SEQUENCE [LARGE SCALE GENOMIC DNA]</scope>
    <source>
        <strain evidence="6 7">A5K-106</strain>
    </source>
</reference>
<feature type="region of interest" description="Disordered" evidence="4">
    <location>
        <begin position="1"/>
        <end position="22"/>
    </location>
</feature>
<dbReference type="SUPFAM" id="SSF51215">
    <property type="entry name" value="Regulatory protein AraC"/>
    <property type="match status" value="1"/>
</dbReference>
<dbReference type="Proteomes" id="UP000032568">
    <property type="component" value="Chromosome"/>
</dbReference>
<feature type="region of interest" description="Disordered" evidence="4">
    <location>
        <begin position="280"/>
        <end position="304"/>
    </location>
</feature>
<dbReference type="InterPro" id="IPR020449">
    <property type="entry name" value="Tscrpt_reg_AraC-type_HTH"/>
</dbReference>
<dbReference type="SMART" id="SM00342">
    <property type="entry name" value="HTH_ARAC"/>
    <property type="match status" value="1"/>
</dbReference>
<feature type="domain" description="HTH araC/xylS-type" evidence="5">
    <location>
        <begin position="189"/>
        <end position="287"/>
    </location>
</feature>
<dbReference type="RefSeq" id="WP_160298298.1">
    <property type="nucleotide sequence ID" value="NZ_CP059735.1"/>
</dbReference>
<dbReference type="PANTHER" id="PTHR43280">
    <property type="entry name" value="ARAC-FAMILY TRANSCRIPTIONAL REGULATOR"/>
    <property type="match status" value="1"/>
</dbReference>
<name>A0AAE9YUV5_9GAMM</name>
<evidence type="ECO:0000256" key="2">
    <source>
        <dbReference type="ARBA" id="ARBA00023125"/>
    </source>
</evidence>
<keyword evidence="2" id="KW-0238">DNA-binding</keyword>
<dbReference type="KEGG" id="tact:SG35_014150"/>
<keyword evidence="3" id="KW-0804">Transcription</keyword>
<gene>
    <name evidence="6" type="ORF">SG35_014150</name>
</gene>
<sequence length="304" mass="34779">MSQSDSLAQAPDPDENSPIPDESVFTMDYQPENMTMARSYLSVPCELAYKFIWIEQGLGSHTIENIAYPLMKNRLYLVYPGQQHRWHENSCFSGAVCTFSADILTATYLNVIPKSELLSPHSPCPYLEIPEQELPALKHLIQAVQQEYQRPRPACIILRSLLTALLTALTRLSNRLHDKVNNANSKRVKQLKQLIEENYTRETSAEYYASVLGLTSRHLNEIAKANLSKTVSGLVHDRLILEAKRKLLFTGHSIKNIAYQLGFDDPAYFARFFRRNEGQSPNAYRDSKRQLEKMPHDIEDVHTL</sequence>
<dbReference type="AlphaFoldDB" id="A0AAE9YUV5"/>
<keyword evidence="1" id="KW-0805">Transcription regulation</keyword>
<evidence type="ECO:0000256" key="3">
    <source>
        <dbReference type="ARBA" id="ARBA00023163"/>
    </source>
</evidence>
<dbReference type="GO" id="GO:0043565">
    <property type="term" value="F:sequence-specific DNA binding"/>
    <property type="evidence" value="ECO:0007669"/>
    <property type="project" value="InterPro"/>
</dbReference>